<proteinExistence type="predicted"/>
<accession>A0ACB8CWB4</accession>
<organism evidence="1 2">
    <name type="scientific">Dermacentor silvarum</name>
    <name type="common">Tick</name>
    <dbReference type="NCBI Taxonomy" id="543639"/>
    <lineage>
        <taxon>Eukaryota</taxon>
        <taxon>Metazoa</taxon>
        <taxon>Ecdysozoa</taxon>
        <taxon>Arthropoda</taxon>
        <taxon>Chelicerata</taxon>
        <taxon>Arachnida</taxon>
        <taxon>Acari</taxon>
        <taxon>Parasitiformes</taxon>
        <taxon>Ixodida</taxon>
        <taxon>Ixodoidea</taxon>
        <taxon>Ixodidae</taxon>
        <taxon>Rhipicephalinae</taxon>
        <taxon>Dermacentor</taxon>
    </lineage>
</organism>
<evidence type="ECO:0000313" key="2">
    <source>
        <dbReference type="Proteomes" id="UP000821865"/>
    </source>
</evidence>
<sequence length="298" mass="33231">MTGQPGMQPRVLTAVAVYAGGILLAVAPRDGTAILPSRPAAQSDRWYCKATSHSTVTGIPTARLRSIYLVSLCSVSHAFSWKFLKPHIVGIVLEVVFPLLCHNDQDDELWKTDPHEYIRLKYDVFEDFLSPVTAAQSLVHTVCKKRKGVLQRSMAFVVSLLTSPACSPRQKDGALHLVGTVATLLLKRRMYKDQMEAMLVAHVYPEFGSPEGFLRARACWVLHYFCEMPFRTEANLLRAVELLTHCLLHDSELPVRVEAAIALQACLTCQEKGEGLLLLHLPLGTLARNRPEHLQSRL</sequence>
<comment type="caution">
    <text evidence="1">The sequence shown here is derived from an EMBL/GenBank/DDBJ whole genome shotgun (WGS) entry which is preliminary data.</text>
</comment>
<evidence type="ECO:0000313" key="1">
    <source>
        <dbReference type="EMBL" id="KAH7953508.1"/>
    </source>
</evidence>
<dbReference type="EMBL" id="CM023473">
    <property type="protein sequence ID" value="KAH7953508.1"/>
    <property type="molecule type" value="Genomic_DNA"/>
</dbReference>
<dbReference type="Proteomes" id="UP000821865">
    <property type="component" value="Chromosome 4"/>
</dbReference>
<protein>
    <submittedName>
        <fullName evidence="1">Uncharacterized protein</fullName>
    </submittedName>
</protein>
<gene>
    <name evidence="1" type="ORF">HPB49_009576</name>
</gene>
<reference evidence="1" key="1">
    <citation type="submission" date="2020-05" db="EMBL/GenBank/DDBJ databases">
        <title>Large-scale comparative analyses of tick genomes elucidate their genetic diversity and vector capacities.</title>
        <authorList>
            <person name="Jia N."/>
            <person name="Wang J."/>
            <person name="Shi W."/>
            <person name="Du L."/>
            <person name="Sun Y."/>
            <person name="Zhan W."/>
            <person name="Jiang J."/>
            <person name="Wang Q."/>
            <person name="Zhang B."/>
            <person name="Ji P."/>
            <person name="Sakyi L.B."/>
            <person name="Cui X."/>
            <person name="Yuan T."/>
            <person name="Jiang B."/>
            <person name="Yang W."/>
            <person name="Lam T.T.-Y."/>
            <person name="Chang Q."/>
            <person name="Ding S."/>
            <person name="Wang X."/>
            <person name="Zhu J."/>
            <person name="Ruan X."/>
            <person name="Zhao L."/>
            <person name="Wei J."/>
            <person name="Que T."/>
            <person name="Du C."/>
            <person name="Cheng J."/>
            <person name="Dai P."/>
            <person name="Han X."/>
            <person name="Huang E."/>
            <person name="Gao Y."/>
            <person name="Liu J."/>
            <person name="Shao H."/>
            <person name="Ye R."/>
            <person name="Li L."/>
            <person name="Wei W."/>
            <person name="Wang X."/>
            <person name="Wang C."/>
            <person name="Yang T."/>
            <person name="Huo Q."/>
            <person name="Li W."/>
            <person name="Guo W."/>
            <person name="Chen H."/>
            <person name="Zhou L."/>
            <person name="Ni X."/>
            <person name="Tian J."/>
            <person name="Zhou Y."/>
            <person name="Sheng Y."/>
            <person name="Liu T."/>
            <person name="Pan Y."/>
            <person name="Xia L."/>
            <person name="Li J."/>
            <person name="Zhao F."/>
            <person name="Cao W."/>
        </authorList>
    </citation>
    <scope>NUCLEOTIDE SEQUENCE</scope>
    <source>
        <strain evidence="1">Dsil-2018</strain>
    </source>
</reference>
<keyword evidence="2" id="KW-1185">Reference proteome</keyword>
<name>A0ACB8CWB4_DERSI</name>